<feature type="transmembrane region" description="Helical" evidence="8">
    <location>
        <begin position="249"/>
        <end position="276"/>
    </location>
</feature>
<dbReference type="OMA" id="WETSCEG"/>
<comment type="similarity">
    <text evidence="2 8">Belongs to the organo anion transporter (TC 2.A.60) family.</text>
</comment>
<evidence type="ECO:0000256" key="3">
    <source>
        <dbReference type="ARBA" id="ARBA00022475"/>
    </source>
</evidence>
<feature type="transmembrane region" description="Helical" evidence="8">
    <location>
        <begin position="509"/>
        <end position="534"/>
    </location>
</feature>
<protein>
    <recommendedName>
        <fullName evidence="8">Solute carrier organic anion transporter family member</fullName>
    </recommendedName>
</protein>
<feature type="transmembrane region" description="Helical" evidence="8">
    <location>
        <begin position="30"/>
        <end position="52"/>
    </location>
</feature>
<dbReference type="Pfam" id="PF03137">
    <property type="entry name" value="OATP"/>
    <property type="match status" value="1"/>
</dbReference>
<keyword evidence="4 8" id="KW-0812">Transmembrane</keyword>
<proteinExistence type="inferred from homology"/>
<dbReference type="FunFam" id="1.20.1250.20:FF:000854">
    <property type="entry name" value="Solute carrier organic anion transporter family member"/>
    <property type="match status" value="1"/>
</dbReference>
<keyword evidence="3" id="KW-1003">Cell membrane</keyword>
<feature type="region of interest" description="Disordered" evidence="9">
    <location>
        <begin position="653"/>
        <end position="674"/>
    </location>
</feature>
<dbReference type="PhylomeDB" id="A7SC64"/>
<keyword evidence="12" id="KW-1185">Reference proteome</keyword>
<comment type="caution">
    <text evidence="8">Lacks conserved residue(s) required for the propagation of feature annotation.</text>
</comment>
<keyword evidence="8" id="KW-0813">Transport</keyword>
<evidence type="ECO:0000256" key="5">
    <source>
        <dbReference type="ARBA" id="ARBA00022989"/>
    </source>
</evidence>
<evidence type="ECO:0000256" key="2">
    <source>
        <dbReference type="ARBA" id="ARBA00009657"/>
    </source>
</evidence>
<dbReference type="Proteomes" id="UP000001593">
    <property type="component" value="Unassembled WGS sequence"/>
</dbReference>
<evidence type="ECO:0000256" key="6">
    <source>
        <dbReference type="ARBA" id="ARBA00023136"/>
    </source>
</evidence>
<feature type="transmembrane region" description="Helical" evidence="8">
    <location>
        <begin position="318"/>
        <end position="340"/>
    </location>
</feature>
<feature type="compositionally biased region" description="Basic and acidic residues" evidence="9">
    <location>
        <begin position="665"/>
        <end position="674"/>
    </location>
</feature>
<dbReference type="SUPFAM" id="SSF103473">
    <property type="entry name" value="MFS general substrate transporter"/>
    <property type="match status" value="1"/>
</dbReference>
<dbReference type="PANTHER" id="PTHR11388">
    <property type="entry name" value="ORGANIC ANION TRANSPORTER"/>
    <property type="match status" value="1"/>
</dbReference>
<dbReference type="eggNOG" id="KOG3626">
    <property type="taxonomic scope" value="Eukaryota"/>
</dbReference>
<evidence type="ECO:0000256" key="8">
    <source>
        <dbReference type="RuleBase" id="RU362056"/>
    </source>
</evidence>
<feature type="transmembrane region" description="Helical" evidence="8">
    <location>
        <begin position="73"/>
        <end position="94"/>
    </location>
</feature>
<dbReference type="InterPro" id="IPR004156">
    <property type="entry name" value="OATP"/>
</dbReference>
<dbReference type="InterPro" id="IPR036058">
    <property type="entry name" value="Kazal_dom_sf"/>
</dbReference>
<dbReference type="InParanoid" id="A7SC64"/>
<dbReference type="SUPFAM" id="SSF100895">
    <property type="entry name" value="Kazal-type serine protease inhibitors"/>
    <property type="match status" value="1"/>
</dbReference>
<dbReference type="GO" id="GO:0055085">
    <property type="term" value="P:transmembrane transport"/>
    <property type="evidence" value="ECO:0007669"/>
    <property type="project" value="InterPro"/>
</dbReference>
<feature type="transmembrane region" description="Helical" evidence="8">
    <location>
        <begin position="598"/>
        <end position="621"/>
    </location>
</feature>
<keyword evidence="6 8" id="KW-0472">Membrane</keyword>
<dbReference type="AlphaFoldDB" id="A7SC64"/>
<evidence type="ECO:0000313" key="11">
    <source>
        <dbReference type="EMBL" id="EDO38687.1"/>
    </source>
</evidence>
<dbReference type="InterPro" id="IPR036259">
    <property type="entry name" value="MFS_trans_sf"/>
</dbReference>
<evidence type="ECO:0000259" key="10">
    <source>
        <dbReference type="PROSITE" id="PS51465"/>
    </source>
</evidence>
<evidence type="ECO:0000256" key="9">
    <source>
        <dbReference type="SAM" id="MobiDB-lite"/>
    </source>
</evidence>
<sequence>MKAVVDSKVFRYGWGKFRPEFLRGFNTPKWFLFFFTAASVISGVVRKSIVQIGIRLIVLQSIERRFHLSSREIGALSAIGNIAGLFATIVTSYVGGYGNKVKWIGFGLLAKGLGCLLHASPHFLSGPYRPENLALVYEDQQLCTQNTTSLDKFCQSGDGSAWYYMFIFFLAEVMISAGGAPTVPLGQTYLDENTHPKDFPVYLGVFLTLTALGVGVGQVLGGLLLGIYVDIELPNDLRHMTPDDPRWVGAWWLGYFCGGIVTLIIAFAISGFTAVLPGSRERREEFILKGDIPTWDGMHGTVKEIAPSTKSLLRNPTFMLNSLAVWVGVFFLSGVAPFAFKYVTFKFGISPSTITSGVGVPSVFVTLGGIIGGSLLVRRLKLKDACRGSAKMCMVLSIVGLIAIPAFYIPGCSTLEFAGVNVPYNDSSEMDSSLTAPCNQNCSCLRSNYNPVCGVNGIMYFAPCQAGCTTKLDTQTFTNCSCVSTGPSALPSGTPMAKEGYCDRKCKNFYLFVISLGVTILIFGVALTPVRTVLIRCVPENQRAYALGFQVVFLKLFAFLPAPLIFGAFFDRHCVLWEDSCEGRGSCLYYEMNALDTWLQTTSTIASACGAFFFFLSWKLYKAPPTQHTLMTTVTRSTEDFKDGETIPLTSMTTSEKCEGSVSSEKQEEFPTSN</sequence>
<dbReference type="PANTHER" id="PTHR11388:SF100">
    <property type="entry name" value="SOLUTE CARRIER ORGANIC ANION TRANSPORTER FAMILY MEMBER 4A1"/>
    <property type="match status" value="1"/>
</dbReference>
<evidence type="ECO:0000256" key="7">
    <source>
        <dbReference type="ARBA" id="ARBA00023157"/>
    </source>
</evidence>
<feature type="transmembrane region" description="Helical" evidence="8">
    <location>
        <begin position="161"/>
        <end position="180"/>
    </location>
</feature>
<dbReference type="EMBL" id="DS469621">
    <property type="protein sequence ID" value="EDO38687.1"/>
    <property type="molecule type" value="Genomic_DNA"/>
</dbReference>
<feature type="transmembrane region" description="Helical" evidence="8">
    <location>
        <begin position="201"/>
        <end position="229"/>
    </location>
</feature>
<evidence type="ECO:0000256" key="1">
    <source>
        <dbReference type="ARBA" id="ARBA00004651"/>
    </source>
</evidence>
<organism evidence="11 12">
    <name type="scientific">Nematostella vectensis</name>
    <name type="common">Starlet sea anemone</name>
    <dbReference type="NCBI Taxonomy" id="45351"/>
    <lineage>
        <taxon>Eukaryota</taxon>
        <taxon>Metazoa</taxon>
        <taxon>Cnidaria</taxon>
        <taxon>Anthozoa</taxon>
        <taxon>Hexacorallia</taxon>
        <taxon>Actiniaria</taxon>
        <taxon>Edwardsiidae</taxon>
        <taxon>Nematostella</taxon>
    </lineage>
</organism>
<evidence type="ECO:0000256" key="4">
    <source>
        <dbReference type="ARBA" id="ARBA00022692"/>
    </source>
</evidence>
<feature type="transmembrane region" description="Helical" evidence="8">
    <location>
        <begin position="546"/>
        <end position="570"/>
    </location>
</feature>
<gene>
    <name evidence="11" type="ORF">NEMVEDRAFT_v1g210013</name>
</gene>
<comment type="subcellular location">
    <subcellularLocation>
        <location evidence="1 8">Cell membrane</location>
        <topology evidence="1 8">Multi-pass membrane protein</topology>
    </subcellularLocation>
</comment>
<dbReference type="Gene3D" id="1.20.1250.20">
    <property type="entry name" value="MFS general substrate transporter like domains"/>
    <property type="match status" value="1"/>
</dbReference>
<name>A7SC64_NEMVE</name>
<dbReference type="GO" id="GO:0005886">
    <property type="term" value="C:plasma membrane"/>
    <property type="evidence" value="ECO:0007669"/>
    <property type="project" value="UniProtKB-SubCell"/>
</dbReference>
<dbReference type="InterPro" id="IPR002350">
    <property type="entry name" value="Kazal_dom"/>
</dbReference>
<accession>A7SC64</accession>
<keyword evidence="8" id="KW-0406">Ion transport</keyword>
<keyword evidence="7" id="KW-1015">Disulfide bond</keyword>
<dbReference type="NCBIfam" id="TIGR00805">
    <property type="entry name" value="oat"/>
    <property type="match status" value="1"/>
</dbReference>
<feature type="domain" description="Kazal-like" evidence="10">
    <location>
        <begin position="432"/>
        <end position="484"/>
    </location>
</feature>
<dbReference type="PROSITE" id="PS51465">
    <property type="entry name" value="KAZAL_2"/>
    <property type="match status" value="1"/>
</dbReference>
<feature type="transmembrane region" description="Helical" evidence="8">
    <location>
        <begin position="360"/>
        <end position="377"/>
    </location>
</feature>
<dbReference type="HOGENOM" id="CLU_008954_1_2_1"/>
<reference evidence="11 12" key="1">
    <citation type="journal article" date="2007" name="Science">
        <title>Sea anemone genome reveals ancestral eumetazoan gene repertoire and genomic organization.</title>
        <authorList>
            <person name="Putnam N.H."/>
            <person name="Srivastava M."/>
            <person name="Hellsten U."/>
            <person name="Dirks B."/>
            <person name="Chapman J."/>
            <person name="Salamov A."/>
            <person name="Terry A."/>
            <person name="Shapiro H."/>
            <person name="Lindquist E."/>
            <person name="Kapitonov V.V."/>
            <person name="Jurka J."/>
            <person name="Genikhovich G."/>
            <person name="Grigoriev I.V."/>
            <person name="Lucas S.M."/>
            <person name="Steele R.E."/>
            <person name="Finnerty J.R."/>
            <person name="Technau U."/>
            <person name="Martindale M.Q."/>
            <person name="Rokhsar D.S."/>
        </authorList>
    </citation>
    <scope>NUCLEOTIDE SEQUENCE [LARGE SCALE GENOMIC DNA]</scope>
    <source>
        <strain evidence="12">CH2 X CH6</strain>
    </source>
</reference>
<keyword evidence="5 8" id="KW-1133">Transmembrane helix</keyword>
<dbReference type="Pfam" id="PF07648">
    <property type="entry name" value="Kazal_2"/>
    <property type="match status" value="1"/>
</dbReference>
<dbReference type="GO" id="GO:0006811">
    <property type="term" value="P:monoatomic ion transport"/>
    <property type="evidence" value="ECO:0007669"/>
    <property type="project" value="UniProtKB-KW"/>
</dbReference>
<evidence type="ECO:0000313" key="12">
    <source>
        <dbReference type="Proteomes" id="UP000001593"/>
    </source>
</evidence>